<dbReference type="PROSITE" id="PS50234">
    <property type="entry name" value="VWFA"/>
    <property type="match status" value="1"/>
</dbReference>
<gene>
    <name evidence="4" type="primary">ITIH5</name>
    <name evidence="4" type="ORF">GWK47_030559</name>
</gene>
<organism evidence="4 5">
    <name type="scientific">Chionoecetes opilio</name>
    <name type="common">Atlantic snow crab</name>
    <name type="synonym">Cancer opilio</name>
    <dbReference type="NCBI Taxonomy" id="41210"/>
    <lineage>
        <taxon>Eukaryota</taxon>
        <taxon>Metazoa</taxon>
        <taxon>Ecdysozoa</taxon>
        <taxon>Arthropoda</taxon>
        <taxon>Crustacea</taxon>
        <taxon>Multicrustacea</taxon>
        <taxon>Malacostraca</taxon>
        <taxon>Eumalacostraca</taxon>
        <taxon>Eucarida</taxon>
        <taxon>Decapoda</taxon>
        <taxon>Pleocyemata</taxon>
        <taxon>Brachyura</taxon>
        <taxon>Eubrachyura</taxon>
        <taxon>Majoidea</taxon>
        <taxon>Majidae</taxon>
        <taxon>Chionoecetes</taxon>
    </lineage>
</organism>
<protein>
    <submittedName>
        <fullName evidence="4">Inter-alpha-trypsin inhibitor heavy chain H5</fullName>
    </submittedName>
</protein>
<dbReference type="Proteomes" id="UP000770661">
    <property type="component" value="Unassembled WGS sequence"/>
</dbReference>
<dbReference type="InterPro" id="IPR036465">
    <property type="entry name" value="vWFA_dom_sf"/>
</dbReference>
<accession>A0A8J4YRP4</accession>
<dbReference type="AlphaFoldDB" id="A0A8J4YRP4"/>
<dbReference type="EMBL" id="JACEEZ010001313">
    <property type="protein sequence ID" value="KAG0729341.1"/>
    <property type="molecule type" value="Genomic_DNA"/>
</dbReference>
<evidence type="ECO:0000259" key="3">
    <source>
        <dbReference type="PROSITE" id="PS51468"/>
    </source>
</evidence>
<dbReference type="PANTHER" id="PTHR10338:SF108">
    <property type="entry name" value="INTER-ALPHA-TRYPSIN INHIBITOR HEAVY CHAIN H4-LIKE PROTEIN"/>
    <property type="match status" value="1"/>
</dbReference>
<dbReference type="SMART" id="SM00609">
    <property type="entry name" value="VIT"/>
    <property type="match status" value="1"/>
</dbReference>
<feature type="domain" description="VWFA" evidence="2">
    <location>
        <begin position="286"/>
        <end position="464"/>
    </location>
</feature>
<dbReference type="SMART" id="SM00327">
    <property type="entry name" value="VWA"/>
    <property type="match status" value="1"/>
</dbReference>
<evidence type="ECO:0000259" key="2">
    <source>
        <dbReference type="PROSITE" id="PS50234"/>
    </source>
</evidence>
<dbReference type="GO" id="GO:0032991">
    <property type="term" value="C:protein-containing complex"/>
    <property type="evidence" value="ECO:0007669"/>
    <property type="project" value="UniProtKB-ARBA"/>
</dbReference>
<sequence>MYRSTLFSSPQTEGWRGTLGRVEVQTEVSQRYSATLCRITLHNPHPRPDHLTLNLLLPADAYVSYLTIETQGRNITTKVQKKRKTRSRAPGNVATNKRPRSGKTSVKETKRFKASIKVAPLDQATFYVTYEQLLERERGRYTYTLHLPPYSGTGTQKVKVRISEKVGIKNLHLLQKPSPPAVREERVKDNEIVLTYQRGGGIRANAGSPTLSNNTNNSNNSREQTANLNSSINRNISSENNTTHGKDMLTLSYDVQRSLDGGEVQVMGRFFVHYLSPEGLPKLPAHTVFALDVSGSMSDHGKLDQLKKAIIAIIRGMPEEDSFEVLVFSTRVKSLGVYQALTEYAEEGVAKIQALQALGGTNINDALMQAVRGANSHNSTHAPARQVVFLTDGKPNIGETRPDHLRRNVREANLHQLPVFSLALGQDADVRLLRQVSADNEGFTKTINEGEESGEELQEFYSEIATPLLTDMDVIYRDDVVDRNSIIRHGPSNFYSGSEVSALGCGWMDEWFSER</sequence>
<feature type="region of interest" description="Disordered" evidence="1">
    <location>
        <begin position="81"/>
        <end position="107"/>
    </location>
</feature>
<evidence type="ECO:0000256" key="1">
    <source>
        <dbReference type="SAM" id="MobiDB-lite"/>
    </source>
</evidence>
<dbReference type="OrthoDB" id="299997at2759"/>
<dbReference type="Gene3D" id="3.40.50.410">
    <property type="entry name" value="von Willebrand factor, type A domain"/>
    <property type="match status" value="1"/>
</dbReference>
<comment type="caution">
    <text evidence="4">The sequence shown here is derived from an EMBL/GenBank/DDBJ whole genome shotgun (WGS) entry which is preliminary data.</text>
</comment>
<dbReference type="PANTHER" id="PTHR10338">
    <property type="entry name" value="INTER-ALPHA-TRYPSIN INHIBITOR HEAVY CHAIN FAMILY MEMBER"/>
    <property type="match status" value="1"/>
</dbReference>
<dbReference type="Pfam" id="PF13768">
    <property type="entry name" value="VWA_3"/>
    <property type="match status" value="1"/>
</dbReference>
<keyword evidence="5" id="KW-1185">Reference proteome</keyword>
<dbReference type="InterPro" id="IPR002035">
    <property type="entry name" value="VWF_A"/>
</dbReference>
<name>A0A8J4YRP4_CHIOP</name>
<feature type="region of interest" description="Disordered" evidence="1">
    <location>
        <begin position="203"/>
        <end position="224"/>
    </location>
</feature>
<dbReference type="InterPro" id="IPR050934">
    <property type="entry name" value="ITIH"/>
</dbReference>
<dbReference type="InterPro" id="IPR013694">
    <property type="entry name" value="VIT"/>
</dbReference>
<dbReference type="Pfam" id="PF08487">
    <property type="entry name" value="VIT"/>
    <property type="match status" value="1"/>
</dbReference>
<dbReference type="SUPFAM" id="SSF53300">
    <property type="entry name" value="vWA-like"/>
    <property type="match status" value="1"/>
</dbReference>
<evidence type="ECO:0000313" key="5">
    <source>
        <dbReference type="Proteomes" id="UP000770661"/>
    </source>
</evidence>
<dbReference type="PROSITE" id="PS51468">
    <property type="entry name" value="VIT"/>
    <property type="match status" value="1"/>
</dbReference>
<proteinExistence type="predicted"/>
<reference evidence="4" key="1">
    <citation type="submission" date="2020-07" db="EMBL/GenBank/DDBJ databases">
        <title>The High-quality genome of the commercially important snow crab, Chionoecetes opilio.</title>
        <authorList>
            <person name="Jeong J.-H."/>
            <person name="Ryu S."/>
        </authorList>
    </citation>
    <scope>NUCLEOTIDE SEQUENCE</scope>
    <source>
        <strain evidence="4">MADBK_172401_WGS</strain>
        <tissue evidence="4">Digestive gland</tissue>
    </source>
</reference>
<feature type="domain" description="VIT" evidence="3">
    <location>
        <begin position="3"/>
        <end position="132"/>
    </location>
</feature>
<feature type="compositionally biased region" description="Low complexity" evidence="1">
    <location>
        <begin position="212"/>
        <end position="224"/>
    </location>
</feature>
<evidence type="ECO:0000313" key="4">
    <source>
        <dbReference type="EMBL" id="KAG0729341.1"/>
    </source>
</evidence>